<organism evidence="3 4">
    <name type="scientific">Coprococcus eutactus</name>
    <dbReference type="NCBI Taxonomy" id="33043"/>
    <lineage>
        <taxon>Bacteria</taxon>
        <taxon>Bacillati</taxon>
        <taxon>Bacillota</taxon>
        <taxon>Clostridia</taxon>
        <taxon>Lachnospirales</taxon>
        <taxon>Lachnospiraceae</taxon>
        <taxon>Coprococcus</taxon>
    </lineage>
</organism>
<reference evidence="3" key="1">
    <citation type="submission" date="2020-06" db="EMBL/GenBank/DDBJ databases">
        <title>Characterization of fructooligosaccharide metabolism and fructooligosaccharide-degrading enzymes in human commensal butyrate producers.</title>
        <authorList>
            <person name="Tanno H."/>
            <person name="Fujii T."/>
            <person name="Hirano K."/>
            <person name="Maeno S."/>
            <person name="Tonozuka T."/>
            <person name="Sakamoto M."/>
            <person name="Ohkuma M."/>
            <person name="Tochio T."/>
            <person name="Endo A."/>
        </authorList>
    </citation>
    <scope>NUCLEOTIDE SEQUENCE</scope>
    <source>
        <strain evidence="3">JCM 31265</strain>
    </source>
</reference>
<feature type="domain" description="BIG2" evidence="2">
    <location>
        <begin position="211"/>
        <end position="288"/>
    </location>
</feature>
<gene>
    <name evidence="3" type="ORF">COEU31_24520</name>
</gene>
<evidence type="ECO:0000256" key="1">
    <source>
        <dbReference type="SAM" id="SignalP"/>
    </source>
</evidence>
<feature type="chain" id="PRO_5042543484" description="BIG2 domain-containing protein" evidence="1">
    <location>
        <begin position="33"/>
        <end position="847"/>
    </location>
</feature>
<dbReference type="Gene3D" id="2.60.40.1080">
    <property type="match status" value="3"/>
</dbReference>
<dbReference type="InterPro" id="IPR008964">
    <property type="entry name" value="Invasin/intimin_cell_adhesion"/>
</dbReference>
<evidence type="ECO:0000259" key="2">
    <source>
        <dbReference type="SMART" id="SM00635"/>
    </source>
</evidence>
<dbReference type="Proteomes" id="UP000660047">
    <property type="component" value="Unassembled WGS sequence"/>
</dbReference>
<dbReference type="SMART" id="SM00635">
    <property type="entry name" value="BID_2"/>
    <property type="match status" value="3"/>
</dbReference>
<dbReference type="Pfam" id="PF02368">
    <property type="entry name" value="Big_2"/>
    <property type="match status" value="2"/>
</dbReference>
<dbReference type="AlphaFoldDB" id="A0AAI9K6M1"/>
<sequence length="847" mass="90709">MKGYRKIMKAVAVILAFALIFSGMNVPGTALAATTAATAKNTVVKSITVSNLPAGTLTLKAGKSFALKTNVAAKELKFVTSNRRIATVTTAGVIKAGNVKNGTAKITMSLKADPKVKKVITVTAGQPVTSVKLTKSKLTLVKGKSAVVKASVGTSKASNKKVVWKSSNIKVAKVNSRGRITAAGGGSAVITAVAADGSGKKASCKVSVKAYVTSIKFKKGSGKMYVGKTEQLNPVIAPADATNKKCTWKSSNDKVAMVSSSGLVVAVGAGTTVITATTTDGTKKTVKYKLTVLNAVKIASAQVDNRQTINVTLSSAQKLTASNFAVKVKTTLNGGIYNKSIPIESVSTGDNKKYTIRLNKENRLSSSDRICVYVSGLTGTGTGKVETYYSDGKYNKTYYEARAIEQNANVNTDVNLSGSGYLKVSVKDVPAGMRYTIGGMRSNCITFTGKITKSGTSVTTITAVDEYGNTMTTIVTWCVYNSSVISAYYSPRYYRTRGESGAAVHVAADINSVAGGSGNYIYDIVGNTYGLDIYSNGKLEGYINKAGTYNIKVRITDSDNAGVSTTVDCVINVAQGITVSGYIRDVAGEVLSNAYIIFTNRDKSTEYTYYCYSDVKRDGSYSVDIVPGTYDIAIYSGSDTTYIYSQRFTGNISGRNYSSDVKKISVRSKNNGYNIENIGTWYDEDGNSVGAGAYVYLAPGTYRLTGRGVALAGTITATINRKTSYVVADIKTDYEEIGDRTSINASVGTYYRFVPKMTAAYYIYSSSGSDNNPYGHLYDADGEVLTINDDDKQEHISTGNDHDFYMSYNCEAGKVYYINVTRNSSMVYITTEYPGIKRIPVRLFMWV</sequence>
<name>A0AAI9K6M1_9FIRM</name>
<proteinExistence type="predicted"/>
<feature type="domain" description="BIG2" evidence="2">
    <location>
        <begin position="127"/>
        <end position="204"/>
    </location>
</feature>
<evidence type="ECO:0000313" key="3">
    <source>
        <dbReference type="EMBL" id="GFO95406.1"/>
    </source>
</evidence>
<keyword evidence="1" id="KW-0732">Signal</keyword>
<accession>A0AAI9K6M1</accession>
<protein>
    <recommendedName>
        <fullName evidence="2">BIG2 domain-containing protein</fullName>
    </recommendedName>
</protein>
<dbReference type="InterPro" id="IPR003343">
    <property type="entry name" value="Big_2"/>
</dbReference>
<dbReference type="InterPro" id="IPR013783">
    <property type="entry name" value="Ig-like_fold"/>
</dbReference>
<feature type="domain" description="BIG2" evidence="2">
    <location>
        <begin position="43"/>
        <end position="120"/>
    </location>
</feature>
<comment type="caution">
    <text evidence="3">The sequence shown here is derived from an EMBL/GenBank/DDBJ whole genome shotgun (WGS) entry which is preliminary data.</text>
</comment>
<evidence type="ECO:0000313" key="4">
    <source>
        <dbReference type="Proteomes" id="UP000660047"/>
    </source>
</evidence>
<dbReference type="SUPFAM" id="SSF49373">
    <property type="entry name" value="Invasin/intimin cell-adhesion fragments"/>
    <property type="match status" value="3"/>
</dbReference>
<dbReference type="EMBL" id="BLYL01000017">
    <property type="protein sequence ID" value="GFO95406.1"/>
    <property type="molecule type" value="Genomic_DNA"/>
</dbReference>
<dbReference type="SUPFAM" id="SSF49464">
    <property type="entry name" value="Carboxypeptidase regulatory domain-like"/>
    <property type="match status" value="1"/>
</dbReference>
<dbReference type="RefSeq" id="WP_055224525.1">
    <property type="nucleotide sequence ID" value="NZ_BLYL01000017.1"/>
</dbReference>
<dbReference type="Gene3D" id="2.60.40.10">
    <property type="entry name" value="Immunoglobulins"/>
    <property type="match status" value="2"/>
</dbReference>
<dbReference type="InterPro" id="IPR008969">
    <property type="entry name" value="CarboxyPept-like_regulatory"/>
</dbReference>
<feature type="signal peptide" evidence="1">
    <location>
        <begin position="1"/>
        <end position="32"/>
    </location>
</feature>